<dbReference type="Proteomes" id="UP000604473">
    <property type="component" value="Unassembled WGS sequence"/>
</dbReference>
<feature type="domain" description="DUF4140" evidence="2">
    <location>
        <begin position="29"/>
        <end position="123"/>
    </location>
</feature>
<evidence type="ECO:0000259" key="1">
    <source>
        <dbReference type="Pfam" id="PF13598"/>
    </source>
</evidence>
<sequence length="546" mass="58329">MRALALCLILVPLPGWADDILVSSRVEAVTLFPDGAAVTRSADFELPAGTHRLILADLPRTTPLATVRVAVEGATLGSVSARRDFVLPRGAETPPEVAEAEAEVERRRTALDAAMAEISRIRAGAQGAEARAAFLGRLGQGEGAAAMGVEDLQALARMIGAETETALTDSIAARDRAAAAERGLEPLREALAEARQALAALVPEEEARAMLAITVTAADGPVEGPTEGKVTVGYTVNTARWMPVYDIRLDRAESRVMIERGALVSQETGESWTGVALGLSTARPGGQTGPSELRPLLRRISDPGEEAEASVVRGDRMRLALARGAIAAAAPPVRARATAFDGLAVHYDYPVAVDIATGADNLRLALGDLEMPADLLAEAVPERDDNAYLMASIVNGSDEIVLPSAQAMFYLDGRFVGQQPLELIPAGGKALLPFGPIDGLRLTRIVRERNEGDRGVLTKSNERSEAVRIAVENLTGETWPLRLLDWVPYSEQEDLKISWQADPAPSETDPDGRRGILEWRFELAPGATREVALSHRMVWPEGKVLD</sequence>
<dbReference type="Pfam" id="PF13600">
    <property type="entry name" value="DUF4140"/>
    <property type="match status" value="1"/>
</dbReference>
<dbReference type="NCBIfam" id="TIGR02231">
    <property type="entry name" value="mucoidy inhibitor MuiA family protein"/>
    <property type="match status" value="1"/>
</dbReference>
<dbReference type="InterPro" id="IPR011935">
    <property type="entry name" value="CHP02231"/>
</dbReference>
<comment type="caution">
    <text evidence="3">The sequence shown here is derived from an EMBL/GenBank/DDBJ whole genome shotgun (WGS) entry which is preliminary data.</text>
</comment>
<proteinExistence type="predicted"/>
<evidence type="ECO:0000313" key="3">
    <source>
        <dbReference type="EMBL" id="MBL3607352.1"/>
    </source>
</evidence>
<evidence type="ECO:0000259" key="2">
    <source>
        <dbReference type="Pfam" id="PF13600"/>
    </source>
</evidence>
<name>A0ABS1RMS6_RHOSU</name>
<dbReference type="InterPro" id="IPR037291">
    <property type="entry name" value="DUF4139"/>
</dbReference>
<feature type="domain" description="DUF4139" evidence="1">
    <location>
        <begin position="230"/>
        <end position="541"/>
    </location>
</feature>
<reference evidence="3 4" key="1">
    <citation type="submission" date="2021-01" db="EMBL/GenBank/DDBJ databases">
        <title>Draft genomes of Rhodovulum sulfidophilum.</title>
        <authorList>
            <person name="Guzman M.S."/>
        </authorList>
    </citation>
    <scope>NUCLEOTIDE SEQUENCE [LARGE SCALE GENOMIC DNA]</scope>
    <source>
        <strain evidence="3 4">AB35</strain>
    </source>
</reference>
<gene>
    <name evidence="3" type="ORF">JMM60_00855</name>
</gene>
<dbReference type="InterPro" id="IPR025554">
    <property type="entry name" value="DUF4140"/>
</dbReference>
<organism evidence="3 4">
    <name type="scientific">Rhodovulum sulfidophilum</name>
    <name type="common">Rhodobacter sulfidophilus</name>
    <dbReference type="NCBI Taxonomy" id="35806"/>
    <lineage>
        <taxon>Bacteria</taxon>
        <taxon>Pseudomonadati</taxon>
        <taxon>Pseudomonadota</taxon>
        <taxon>Alphaproteobacteria</taxon>
        <taxon>Rhodobacterales</taxon>
        <taxon>Paracoccaceae</taxon>
        <taxon>Rhodovulum</taxon>
    </lineage>
</organism>
<accession>A0ABS1RMS6</accession>
<dbReference type="PANTHER" id="PTHR31005">
    <property type="entry name" value="DUF4139 DOMAIN-CONTAINING PROTEIN"/>
    <property type="match status" value="1"/>
</dbReference>
<dbReference type="Pfam" id="PF13598">
    <property type="entry name" value="DUF4139"/>
    <property type="match status" value="1"/>
</dbReference>
<evidence type="ECO:0000313" key="4">
    <source>
        <dbReference type="Proteomes" id="UP000604473"/>
    </source>
</evidence>
<dbReference type="PANTHER" id="PTHR31005:SF8">
    <property type="entry name" value="DUF4139 DOMAIN-CONTAINING PROTEIN"/>
    <property type="match status" value="1"/>
</dbReference>
<dbReference type="RefSeq" id="WP_202247010.1">
    <property type="nucleotide sequence ID" value="NZ_JAESJJ010000001.1"/>
</dbReference>
<keyword evidence="4" id="KW-1185">Reference proteome</keyword>
<dbReference type="EMBL" id="JAESJJ010000001">
    <property type="protein sequence ID" value="MBL3607352.1"/>
    <property type="molecule type" value="Genomic_DNA"/>
</dbReference>
<protein>
    <submittedName>
        <fullName evidence="3">DUF4139 domain-containing protein</fullName>
    </submittedName>
</protein>